<dbReference type="InterPro" id="IPR023214">
    <property type="entry name" value="HAD_sf"/>
</dbReference>
<dbReference type="InterPro" id="IPR022468">
    <property type="entry name" value="PhnX-like"/>
</dbReference>
<dbReference type="AlphaFoldDB" id="A0A543D0X0"/>
<keyword evidence="1" id="KW-0378">Hydrolase</keyword>
<keyword evidence="2" id="KW-1185">Reference proteome</keyword>
<dbReference type="NCBIfam" id="TIGR03351">
    <property type="entry name" value="PhnX-like"/>
    <property type="match status" value="1"/>
</dbReference>
<dbReference type="EMBL" id="VFPA01000006">
    <property type="protein sequence ID" value="TQM02951.1"/>
    <property type="molecule type" value="Genomic_DNA"/>
</dbReference>
<sequence>MTTRVIALAALDIAGTTIDEGGAVYRVLAEVVAEHGTPASDADIRHWMGADKREALAALTGDAGATEALHARFVERLRQAYAQHPPAPVAGVPEALARLRAAGVRVALTTGFDRQVTDPLLEAVGWRVGEQLDAVVCAPEVEAGRPAPHMIHEAMRRTGVEDPALVVAAGDTALDVRAGLAAGAGLVVGVLSGAQDRDELEREHPTHVLGSVAELPDLVARG</sequence>
<accession>A0A543D0X0</accession>
<evidence type="ECO:0000313" key="1">
    <source>
        <dbReference type="EMBL" id="TQM02951.1"/>
    </source>
</evidence>
<organism evidence="1 2">
    <name type="scientific">Pseudonocardia kunmingensis</name>
    <dbReference type="NCBI Taxonomy" id="630975"/>
    <lineage>
        <taxon>Bacteria</taxon>
        <taxon>Bacillati</taxon>
        <taxon>Actinomycetota</taxon>
        <taxon>Actinomycetes</taxon>
        <taxon>Pseudonocardiales</taxon>
        <taxon>Pseudonocardiaceae</taxon>
        <taxon>Pseudonocardia</taxon>
    </lineage>
</organism>
<evidence type="ECO:0000313" key="2">
    <source>
        <dbReference type="Proteomes" id="UP000315677"/>
    </source>
</evidence>
<dbReference type="Gene3D" id="1.10.150.240">
    <property type="entry name" value="Putative phosphatase, domain 2"/>
    <property type="match status" value="1"/>
</dbReference>
<proteinExistence type="predicted"/>
<dbReference type="GO" id="GO:0006281">
    <property type="term" value="P:DNA repair"/>
    <property type="evidence" value="ECO:0007669"/>
    <property type="project" value="TreeGrafter"/>
</dbReference>
<dbReference type="Pfam" id="PF00702">
    <property type="entry name" value="Hydrolase"/>
    <property type="match status" value="1"/>
</dbReference>
<dbReference type="PANTHER" id="PTHR43434">
    <property type="entry name" value="PHOSPHOGLYCOLATE PHOSPHATASE"/>
    <property type="match status" value="1"/>
</dbReference>
<dbReference type="SFLD" id="SFLDS00003">
    <property type="entry name" value="Haloacid_Dehalogenase"/>
    <property type="match status" value="1"/>
</dbReference>
<dbReference type="RefSeq" id="WP_246107046.1">
    <property type="nucleotide sequence ID" value="NZ_VFPA01000006.1"/>
</dbReference>
<dbReference type="InterPro" id="IPR023198">
    <property type="entry name" value="PGP-like_dom2"/>
</dbReference>
<dbReference type="GO" id="GO:0008967">
    <property type="term" value="F:phosphoglycolate phosphatase activity"/>
    <property type="evidence" value="ECO:0007669"/>
    <property type="project" value="TreeGrafter"/>
</dbReference>
<name>A0A543D0X0_9PSEU</name>
<comment type="caution">
    <text evidence="1">The sequence shown here is derived from an EMBL/GenBank/DDBJ whole genome shotgun (WGS) entry which is preliminary data.</text>
</comment>
<dbReference type="GO" id="GO:0005829">
    <property type="term" value="C:cytosol"/>
    <property type="evidence" value="ECO:0007669"/>
    <property type="project" value="TreeGrafter"/>
</dbReference>
<dbReference type="Proteomes" id="UP000315677">
    <property type="component" value="Unassembled WGS sequence"/>
</dbReference>
<dbReference type="InterPro" id="IPR050155">
    <property type="entry name" value="HAD-like_hydrolase_sf"/>
</dbReference>
<gene>
    <name evidence="1" type="ORF">FB558_7595</name>
</gene>
<protein>
    <submittedName>
        <fullName evidence="1">Phosphonatase-like hydrolase</fullName>
    </submittedName>
</protein>
<dbReference type="Gene3D" id="3.40.50.1000">
    <property type="entry name" value="HAD superfamily/HAD-like"/>
    <property type="match status" value="1"/>
</dbReference>
<reference evidence="1 2" key="1">
    <citation type="submission" date="2019-06" db="EMBL/GenBank/DDBJ databases">
        <title>Sequencing the genomes of 1000 actinobacteria strains.</title>
        <authorList>
            <person name="Klenk H.-P."/>
        </authorList>
    </citation>
    <scope>NUCLEOTIDE SEQUENCE [LARGE SCALE GENOMIC DNA]</scope>
    <source>
        <strain evidence="1 2">DSM 45301</strain>
    </source>
</reference>
<dbReference type="SUPFAM" id="SSF56784">
    <property type="entry name" value="HAD-like"/>
    <property type="match status" value="1"/>
</dbReference>
<dbReference type="PANTHER" id="PTHR43434:SF19">
    <property type="entry name" value="PHOSPHONOACETALDEHYDE HYDROLASE"/>
    <property type="match status" value="1"/>
</dbReference>
<dbReference type="SFLD" id="SFLDG01129">
    <property type="entry name" value="C1.5:_HAD__Beta-PGM__Phosphata"/>
    <property type="match status" value="1"/>
</dbReference>
<dbReference type="InterPro" id="IPR036412">
    <property type="entry name" value="HAD-like_sf"/>
</dbReference>